<feature type="domain" description="SANT and BTB" evidence="2">
    <location>
        <begin position="82"/>
        <end position="172"/>
    </location>
</feature>
<sequence>MNDIFTVIVDKRLIQAVEYVKQRAGSRPEDIWKNVARYMNGLTPEQCSERYNYLVTEKQYAPLDYRPKVSMPDEELQVTIIDGDKKETMNIPRALLVNNMTYFRNILANKESTAIDLSIHSDICIFKWLMQHCYHLYQPADYPPVSLTIKIVFPVLVSAHFLGMPGLVNDCILFMLKGSNFTQILSFNYDFSCMDTDLLKRFLEQVPLPIFIRYLGNNHSNYLITKLANASSHSLLHKFADKILVCDQCGYFCLQEVLDSSAISKLYPNSKFLNCTNGCSKVDGRGRMTSHHDFRVCKKLSKTIQKHLADLKIYPKLTSVHIYWALFGLLFWCSCTTCEQVFPLRDLCKCEAGGTQQASHDIDKVIVAPADTDLRLSIKEDLFDLNKNVWNNLSIKSKLLNIIDVPIIYDMVTLGTIGDRSFATSATRSELEPCTTSHSVPTTLPASAPRTKINIPVHVVESEDSVSEEHAPTVGLTTPTQAGSKRELPAKVTIDHRARRLSFQSGLHRGASQGLTVTRPKTQQPDTTLKASDPDISSDSQDSNDCSELQTRIFTHTADDDVAGAKGKATFKGLPERCKRYLKLKNSMNEEQRRTVLNGIAHEEDVAKLRALNSALITARENDLVKRARYAFESVPFPTYNLHSRGK</sequence>
<gene>
    <name evidence="3" type="ORF">QR46_0143</name>
</gene>
<dbReference type="InterPro" id="IPR009057">
    <property type="entry name" value="Homeodomain-like_sf"/>
</dbReference>
<evidence type="ECO:0000313" key="3">
    <source>
        <dbReference type="EMBL" id="KWX15825.1"/>
    </source>
</evidence>
<evidence type="ECO:0000256" key="1">
    <source>
        <dbReference type="SAM" id="MobiDB-lite"/>
    </source>
</evidence>
<dbReference type="PANTHER" id="PTHR20946:SF0">
    <property type="entry name" value="SANT AND BTB DOMAIN REGULATOR OF CLASS SWITCH RECOMBINATION"/>
    <property type="match status" value="1"/>
</dbReference>
<feature type="compositionally biased region" description="Low complexity" evidence="1">
    <location>
        <begin position="534"/>
        <end position="546"/>
    </location>
</feature>
<dbReference type="InterPro" id="IPR021777">
    <property type="entry name" value="SANBR_BTB"/>
</dbReference>
<protein>
    <recommendedName>
        <fullName evidence="2">SANT and BTB domain-containing protein</fullName>
    </recommendedName>
</protein>
<proteinExistence type="predicted"/>
<dbReference type="SUPFAM" id="SSF46689">
    <property type="entry name" value="Homeodomain-like"/>
    <property type="match status" value="1"/>
</dbReference>
<dbReference type="VEuPathDB" id="GiardiaDB:QR46_0143"/>
<evidence type="ECO:0000259" key="2">
    <source>
        <dbReference type="Pfam" id="PF11822"/>
    </source>
</evidence>
<dbReference type="Gene3D" id="1.10.10.60">
    <property type="entry name" value="Homeodomain-like"/>
    <property type="match status" value="1"/>
</dbReference>
<dbReference type="AlphaFoldDB" id="A0A132P0G5"/>
<dbReference type="Gene3D" id="3.30.710.10">
    <property type="entry name" value="Potassium Channel Kv1.1, Chain A"/>
    <property type="match status" value="1"/>
</dbReference>
<dbReference type="CDD" id="cd00167">
    <property type="entry name" value="SANT"/>
    <property type="match status" value="1"/>
</dbReference>
<dbReference type="Proteomes" id="UP000070089">
    <property type="component" value="Unassembled WGS sequence"/>
</dbReference>
<accession>A0A132P0G5</accession>
<dbReference type="OrthoDB" id="550012at2759"/>
<dbReference type="InterPro" id="IPR001005">
    <property type="entry name" value="SANT/Myb"/>
</dbReference>
<dbReference type="SUPFAM" id="SSF54695">
    <property type="entry name" value="POZ domain"/>
    <property type="match status" value="1"/>
</dbReference>
<organism evidence="3 4">
    <name type="scientific">Giardia duodenalis assemblage B</name>
    <dbReference type="NCBI Taxonomy" id="1394984"/>
    <lineage>
        <taxon>Eukaryota</taxon>
        <taxon>Metamonada</taxon>
        <taxon>Diplomonadida</taxon>
        <taxon>Hexamitidae</taxon>
        <taxon>Giardiinae</taxon>
        <taxon>Giardia</taxon>
    </lineage>
</organism>
<reference evidence="3 4" key="1">
    <citation type="journal article" date="2015" name="Mol. Biochem. Parasitol.">
        <title>Identification of polymorphic genes for use in assemblage B genotyping assays through comparative genomics of multiple assemblage B Giardia duodenalis isolates.</title>
        <authorList>
            <person name="Wielinga C."/>
            <person name="Thompson R.C."/>
            <person name="Monis P."/>
            <person name="Ryan U."/>
        </authorList>
    </citation>
    <scope>NUCLEOTIDE SEQUENCE [LARGE SCALE GENOMIC DNA]</scope>
    <source>
        <strain evidence="3 4">BAH15c1</strain>
    </source>
</reference>
<evidence type="ECO:0000313" key="4">
    <source>
        <dbReference type="Proteomes" id="UP000070089"/>
    </source>
</evidence>
<comment type="caution">
    <text evidence="3">The sequence shown here is derived from an EMBL/GenBank/DDBJ whole genome shotgun (WGS) entry which is preliminary data.</text>
</comment>
<feature type="region of interest" description="Disordered" evidence="1">
    <location>
        <begin position="463"/>
        <end position="485"/>
    </location>
</feature>
<dbReference type="InterPro" id="IPR045902">
    <property type="entry name" value="SANBR-like"/>
</dbReference>
<dbReference type="InterPro" id="IPR011333">
    <property type="entry name" value="SKP1/BTB/POZ_sf"/>
</dbReference>
<feature type="region of interest" description="Disordered" evidence="1">
    <location>
        <begin position="499"/>
        <end position="546"/>
    </location>
</feature>
<dbReference type="Pfam" id="PF11822">
    <property type="entry name" value="BTB_SANBR"/>
    <property type="match status" value="1"/>
</dbReference>
<dbReference type="PANTHER" id="PTHR20946">
    <property type="entry name" value="SANT AND BTB DOMAIN REGULATOR OF CLASS SWITCH RECOMBINATION"/>
    <property type="match status" value="1"/>
</dbReference>
<name>A0A132P0G5_GIAIN</name>
<feature type="compositionally biased region" description="Polar residues" evidence="1">
    <location>
        <begin position="513"/>
        <end position="530"/>
    </location>
</feature>
<dbReference type="EMBL" id="JXTI01000002">
    <property type="protein sequence ID" value="KWX15825.1"/>
    <property type="molecule type" value="Genomic_DNA"/>
</dbReference>